<sequence>MTRRYYRSEIPESSLASNRLDASQARLARQGVLGGEGRVTRLSGGADTNRLDVDYRGRYAERLARELREILSSNDIESAPFATVEAAQDSDAYYTAELVDGQPAMPQAAGAVSAGADITKRGTRNTHWIGLEVATSDDLTNPYGTDQTARIGVPSAATRVRAVDSQSSPTERTMPTATQTVTAQHGDVDLIDTATLPEGTPTVLYDLPYDAQGDVDPGVWDTYGHASIRDADGVVAWQRVFDTGHVFAADAECVLENGLLRVRLDEPDAG</sequence>
<keyword evidence="2" id="KW-1185">Reference proteome</keyword>
<evidence type="ECO:0000313" key="1">
    <source>
        <dbReference type="EMBL" id="OYR54322.1"/>
    </source>
</evidence>
<gene>
    <name evidence="1" type="ORF">DJ70_14150</name>
</gene>
<dbReference type="AlphaFoldDB" id="A0A256IDR4"/>
<organism evidence="1 2">
    <name type="scientific">Halorubrum halodurans</name>
    <dbReference type="NCBI Taxonomy" id="1383851"/>
    <lineage>
        <taxon>Archaea</taxon>
        <taxon>Methanobacteriati</taxon>
        <taxon>Methanobacteriota</taxon>
        <taxon>Stenosarchaea group</taxon>
        <taxon>Halobacteria</taxon>
        <taxon>Halobacteriales</taxon>
        <taxon>Haloferacaceae</taxon>
        <taxon>Halorubrum</taxon>
    </lineage>
</organism>
<proteinExistence type="predicted"/>
<dbReference type="EMBL" id="NHPJ01000126">
    <property type="protein sequence ID" value="OYR54322.1"/>
    <property type="molecule type" value="Genomic_DNA"/>
</dbReference>
<accession>A0A256IDR4</accession>
<dbReference type="Proteomes" id="UP000216308">
    <property type="component" value="Unassembled WGS sequence"/>
</dbReference>
<protein>
    <submittedName>
        <fullName evidence="1">Uncharacterized protein</fullName>
    </submittedName>
</protein>
<evidence type="ECO:0000313" key="2">
    <source>
        <dbReference type="Proteomes" id="UP000216308"/>
    </source>
</evidence>
<feature type="non-terminal residue" evidence="1">
    <location>
        <position position="270"/>
    </location>
</feature>
<name>A0A256IDR4_9EURY</name>
<reference evidence="1 2" key="1">
    <citation type="journal article" date="2014" name="Front. Microbiol.">
        <title>Population and genomic analysis of the genus Halorubrum.</title>
        <authorList>
            <person name="Fullmer M.S."/>
            <person name="Soucy S.M."/>
            <person name="Swithers K.S."/>
            <person name="Makkay A.M."/>
            <person name="Wheeler R."/>
            <person name="Ventosa A."/>
            <person name="Gogarten J.P."/>
            <person name="Papke R.T."/>
        </authorList>
    </citation>
    <scope>NUCLEOTIDE SEQUENCE [LARGE SCALE GENOMIC DNA]</scope>
    <source>
        <strain evidence="1 2">Cb34</strain>
    </source>
</reference>
<comment type="caution">
    <text evidence="1">The sequence shown here is derived from an EMBL/GenBank/DDBJ whole genome shotgun (WGS) entry which is preliminary data.</text>
</comment>